<accession>A0A163EWH4</accession>
<dbReference type="InterPro" id="IPR050699">
    <property type="entry name" value="RNA-DNA_Helicase"/>
</dbReference>
<dbReference type="Pfam" id="PF00271">
    <property type="entry name" value="Helicase_C"/>
    <property type="match status" value="1"/>
</dbReference>
<dbReference type="SMART" id="SM00490">
    <property type="entry name" value="HELICc"/>
    <property type="match status" value="1"/>
</dbReference>
<dbReference type="FunFam" id="3.40.50.300:FF:000269">
    <property type="entry name" value="ATP-dependent RNA helicase SUPV3L1, mitochondrial"/>
    <property type="match status" value="1"/>
</dbReference>
<feature type="compositionally biased region" description="Low complexity" evidence="12">
    <location>
        <begin position="41"/>
        <end position="92"/>
    </location>
</feature>
<dbReference type="FunFam" id="1.20.272.40:FF:000002">
    <property type="entry name" value="ATP-dependent RNA helicase SUV3, mitochondrial"/>
    <property type="match status" value="1"/>
</dbReference>
<dbReference type="InterPro" id="IPR041082">
    <property type="entry name" value="Suv3_C_1"/>
</dbReference>
<dbReference type="PANTHER" id="PTHR12131:SF1">
    <property type="entry name" value="ATP-DEPENDENT RNA HELICASE SUPV3L1, MITOCHONDRIAL-RELATED"/>
    <property type="match status" value="1"/>
</dbReference>
<dbReference type="Proteomes" id="UP000076837">
    <property type="component" value="Unassembled WGS sequence"/>
</dbReference>
<keyword evidence="9" id="KW-0809">Transit peptide</keyword>
<dbReference type="Pfam" id="PF22527">
    <property type="entry name" value="DEXQc_Suv3"/>
    <property type="match status" value="1"/>
</dbReference>
<dbReference type="EC" id="3.6.4.13" evidence="4"/>
<dbReference type="GO" id="GO:0000965">
    <property type="term" value="P:mitochondrial RNA 3'-end processing"/>
    <property type="evidence" value="ECO:0007669"/>
    <property type="project" value="TreeGrafter"/>
</dbReference>
<dbReference type="CDD" id="cd18805">
    <property type="entry name" value="SF2_C_suv3"/>
    <property type="match status" value="1"/>
</dbReference>
<feature type="compositionally biased region" description="Polar residues" evidence="12">
    <location>
        <begin position="108"/>
        <end position="122"/>
    </location>
</feature>
<dbReference type="Gene3D" id="1.20.272.40">
    <property type="match status" value="1"/>
</dbReference>
<comment type="cofactor">
    <cofactor evidence="1">
        <name>Mn(2+)</name>
        <dbReference type="ChEBI" id="CHEBI:29035"/>
    </cofactor>
</comment>
<feature type="compositionally biased region" description="Basic and acidic residues" evidence="12">
    <location>
        <begin position="789"/>
        <end position="800"/>
    </location>
</feature>
<keyword evidence="7" id="KW-0347">Helicase</keyword>
<dbReference type="GO" id="GO:0045025">
    <property type="term" value="C:mitochondrial degradosome"/>
    <property type="evidence" value="ECO:0007669"/>
    <property type="project" value="TreeGrafter"/>
</dbReference>
<dbReference type="PANTHER" id="PTHR12131">
    <property type="entry name" value="ATP-DEPENDENT RNA AND DNA HELICASE"/>
    <property type="match status" value="1"/>
</dbReference>
<feature type="region of interest" description="Disordered" evidence="12">
    <location>
        <begin position="36"/>
        <end position="130"/>
    </location>
</feature>
<reference evidence="13 14" key="1">
    <citation type="journal article" date="2016" name="Sci. Rep.">
        <title>Draft genome sequencing and secretome analysis of fungal phytopathogen Ascochyta rabiei provides insight into the necrotrophic effector repertoire.</title>
        <authorList>
            <person name="Verma S."/>
            <person name="Gazara R.K."/>
            <person name="Nizam S."/>
            <person name="Parween S."/>
            <person name="Chattopadhyay D."/>
            <person name="Verma P.K."/>
        </authorList>
    </citation>
    <scope>NUCLEOTIDE SEQUENCE [LARGE SCALE GENOMIC DNA]</scope>
    <source>
        <strain evidence="13 14">ArDII</strain>
    </source>
</reference>
<feature type="compositionally biased region" description="Basic and acidic residues" evidence="12">
    <location>
        <begin position="533"/>
        <end position="544"/>
    </location>
</feature>
<evidence type="ECO:0000256" key="12">
    <source>
        <dbReference type="SAM" id="MobiDB-lite"/>
    </source>
</evidence>
<feature type="compositionally biased region" description="Basic and acidic residues" evidence="12">
    <location>
        <begin position="756"/>
        <end position="779"/>
    </location>
</feature>
<dbReference type="SUPFAM" id="SSF52540">
    <property type="entry name" value="P-loop containing nucleoside triphosphate hydrolases"/>
    <property type="match status" value="1"/>
</dbReference>
<dbReference type="InterPro" id="IPR022192">
    <property type="entry name" value="SUV3_C"/>
</dbReference>
<proteinExistence type="predicted"/>
<evidence type="ECO:0000256" key="2">
    <source>
        <dbReference type="ARBA" id="ARBA00001946"/>
    </source>
</evidence>
<comment type="cofactor">
    <cofactor evidence="2">
        <name>Mg(2+)</name>
        <dbReference type="ChEBI" id="CHEBI:18420"/>
    </cofactor>
</comment>
<dbReference type="Gene3D" id="3.40.50.300">
    <property type="entry name" value="P-loop containing nucleotide triphosphate hydrolases"/>
    <property type="match status" value="2"/>
</dbReference>
<dbReference type="InterPro" id="IPR055206">
    <property type="entry name" value="DEXQc_SUV3"/>
</dbReference>
<dbReference type="GO" id="GO:0016787">
    <property type="term" value="F:hydrolase activity"/>
    <property type="evidence" value="ECO:0007669"/>
    <property type="project" value="UniProtKB-KW"/>
</dbReference>
<dbReference type="Gene3D" id="1.20.58.1080">
    <property type="match status" value="1"/>
</dbReference>
<dbReference type="Pfam" id="PF12513">
    <property type="entry name" value="SUV3_C"/>
    <property type="match status" value="1"/>
</dbReference>
<evidence type="ECO:0000256" key="10">
    <source>
        <dbReference type="ARBA" id="ARBA00023128"/>
    </source>
</evidence>
<dbReference type="GO" id="GO:0003724">
    <property type="term" value="F:RNA helicase activity"/>
    <property type="evidence" value="ECO:0007669"/>
    <property type="project" value="UniProtKB-EC"/>
</dbReference>
<feature type="region of interest" description="Disordered" evidence="12">
    <location>
        <begin position="520"/>
        <end position="544"/>
    </location>
</feature>
<protein>
    <recommendedName>
        <fullName evidence="4">RNA helicase</fullName>
        <ecNumber evidence="4">3.6.4.13</ecNumber>
    </recommendedName>
</protein>
<keyword evidence="6 13" id="KW-0378">Hydrolase</keyword>
<evidence type="ECO:0000256" key="3">
    <source>
        <dbReference type="ARBA" id="ARBA00004173"/>
    </source>
</evidence>
<dbReference type="AlphaFoldDB" id="A0A163EWH4"/>
<evidence type="ECO:0000256" key="9">
    <source>
        <dbReference type="ARBA" id="ARBA00022946"/>
    </source>
</evidence>
<evidence type="ECO:0000256" key="11">
    <source>
        <dbReference type="ARBA" id="ARBA00047984"/>
    </source>
</evidence>
<dbReference type="CDD" id="cd17913">
    <property type="entry name" value="DEXQc_Suv3"/>
    <property type="match status" value="1"/>
</dbReference>
<evidence type="ECO:0000256" key="6">
    <source>
        <dbReference type="ARBA" id="ARBA00022801"/>
    </source>
</evidence>
<keyword evidence="10" id="KW-0496">Mitochondrion</keyword>
<comment type="caution">
    <text evidence="13">The sequence shown here is derived from an EMBL/GenBank/DDBJ whole genome shotgun (WGS) entry which is preliminary data.</text>
</comment>
<dbReference type="FunFam" id="3.40.50.300:FF:000957">
    <property type="entry name" value="ATP-dependent RNA helicase SUV3L, mitochondrial"/>
    <property type="match status" value="1"/>
</dbReference>
<evidence type="ECO:0000256" key="7">
    <source>
        <dbReference type="ARBA" id="ARBA00022806"/>
    </source>
</evidence>
<name>A0A163EWH4_DIDRA</name>
<evidence type="ECO:0000256" key="8">
    <source>
        <dbReference type="ARBA" id="ARBA00022840"/>
    </source>
</evidence>
<feature type="region of interest" description="Disordered" evidence="12">
    <location>
        <begin position="756"/>
        <end position="844"/>
    </location>
</feature>
<comment type="catalytic activity">
    <reaction evidence="11">
        <text>ATP + H2O = ADP + phosphate + H(+)</text>
        <dbReference type="Rhea" id="RHEA:13065"/>
        <dbReference type="ChEBI" id="CHEBI:15377"/>
        <dbReference type="ChEBI" id="CHEBI:15378"/>
        <dbReference type="ChEBI" id="CHEBI:30616"/>
        <dbReference type="ChEBI" id="CHEBI:43474"/>
        <dbReference type="ChEBI" id="CHEBI:456216"/>
        <dbReference type="EC" id="3.6.4.13"/>
    </reaction>
</comment>
<gene>
    <name evidence="13" type="ORF">ST47_g4872</name>
</gene>
<dbReference type="InterPro" id="IPR027417">
    <property type="entry name" value="P-loop_NTPase"/>
</dbReference>
<evidence type="ECO:0000256" key="4">
    <source>
        <dbReference type="ARBA" id="ARBA00012552"/>
    </source>
</evidence>
<evidence type="ECO:0000313" key="14">
    <source>
        <dbReference type="Proteomes" id="UP000076837"/>
    </source>
</evidence>
<evidence type="ECO:0000256" key="1">
    <source>
        <dbReference type="ARBA" id="ARBA00001936"/>
    </source>
</evidence>
<evidence type="ECO:0000256" key="5">
    <source>
        <dbReference type="ARBA" id="ARBA00022741"/>
    </source>
</evidence>
<feature type="compositionally biased region" description="Acidic residues" evidence="12">
    <location>
        <begin position="808"/>
        <end position="819"/>
    </location>
</feature>
<comment type="subcellular location">
    <subcellularLocation>
        <location evidence="3">Mitochondrion</location>
    </subcellularLocation>
</comment>
<dbReference type="InterPro" id="IPR001650">
    <property type="entry name" value="Helicase_C-like"/>
</dbReference>
<keyword evidence="14" id="KW-1185">Reference proteome</keyword>
<evidence type="ECO:0000313" key="13">
    <source>
        <dbReference type="EMBL" id="KZM23973.1"/>
    </source>
</evidence>
<dbReference type="InterPro" id="IPR044774">
    <property type="entry name" value="Suv3_DEXQc"/>
</dbReference>
<dbReference type="STRING" id="5454.A0A163EWH4"/>
<keyword evidence="5" id="KW-0547">Nucleotide-binding</keyword>
<keyword evidence="8" id="KW-0067">ATP-binding</keyword>
<dbReference type="Pfam" id="PF18147">
    <property type="entry name" value="Suv3_C_1"/>
    <property type="match status" value="1"/>
</dbReference>
<organism evidence="13 14">
    <name type="scientific">Didymella rabiei</name>
    <name type="common">Chickpea ascochyta blight fungus</name>
    <name type="synonym">Mycosphaerella rabiei</name>
    <dbReference type="NCBI Taxonomy" id="5454"/>
    <lineage>
        <taxon>Eukaryota</taxon>
        <taxon>Fungi</taxon>
        <taxon>Dikarya</taxon>
        <taxon>Ascomycota</taxon>
        <taxon>Pezizomycotina</taxon>
        <taxon>Dothideomycetes</taxon>
        <taxon>Pleosporomycetidae</taxon>
        <taxon>Pleosporales</taxon>
        <taxon>Pleosporineae</taxon>
        <taxon>Didymellaceae</taxon>
        <taxon>Ascochyta</taxon>
    </lineage>
</organism>
<sequence length="844" mass="93509">MPALSARRPSLCVLCAFAARPWHAQPQRLVPRIQVAHRSATSSGSGSGSRRSSNSNSNSNSSSSSSSSNSSNSNSNSNSSNNTTNTNTNTNTKNGYGGRPGAFRNGRASKSATFNPLSSRNSFRYAGSPPADALRTVVDSKLGKLRLEFTEPGFLDSLQLTQEQFAKEWRAFDMAIGAWVKQAGRELSDLVREAQRGKDTLETRLRYLFYAQTCGGRFTTAELENQKEVADLRHPAEWYPATRELPRVVHMHVGPTNSGKTYHALQRLEAASSGIYLGPLRLLAHEVFTRLNAKGKPCALVTGEEQRIPDGHAPPMYSCTVEMAPLNTKFDVAVIDEIQMINHPERGWAWTQAFLGLQAREMHLCGEARTVDMMRQLCALVGDELHVHEYERLTPLQVLPRSLGGKLNKLEKGDCLVAFTVVGIHALRREIEKQTGKKCAIVYGSLPPETRAQQARLFNDPDNEYDYLVASDAIGMGLNLAIKRVIFESTMKSNGVKYVPLQVSEIKQIAGRAGRYKTAADAVSDSTPTAEGAEPKAAKKEKEKEKTVGWCTTLDQIDHDALKTGMSSEPEPIETAGLFPPSLIVERFANYFPPGTPFSYILLRLHEISEIHPRFHLCGLKEQLAIADAIHTIKNLSIQDRIMICSAPCNMRDAAEKTFLRTLAECIADGKSGNLLELPNLPLHVMDGPAKGDRAYLYSLEQLHKMVVLYLWLSYRFPNVFTTRSLAIYTKKLLEDQIESTLTGFSYTELRLKQKEKRDRERLKRSNEADEAVHERERQMPAPPGMPAEARDIVNDKHAFAEGAPTTDDVDEYPEEPVEDASPPAELDSVLEEAKGKKQRAAGG</sequence>
<dbReference type="GO" id="GO:0005524">
    <property type="term" value="F:ATP binding"/>
    <property type="evidence" value="ECO:0007669"/>
    <property type="project" value="UniProtKB-KW"/>
</dbReference>
<dbReference type="PROSITE" id="PS51194">
    <property type="entry name" value="HELICASE_CTER"/>
    <property type="match status" value="1"/>
</dbReference>
<dbReference type="EMBL" id="JYNV01000179">
    <property type="protein sequence ID" value="KZM23973.1"/>
    <property type="molecule type" value="Genomic_DNA"/>
</dbReference>